<reference evidence="1 2" key="1">
    <citation type="submission" date="2021-07" db="EMBL/GenBank/DDBJ databases">
        <title>Sphingomonas sp.</title>
        <authorList>
            <person name="Feng G."/>
            <person name="Li J."/>
            <person name="Pan M."/>
        </authorList>
    </citation>
    <scope>NUCLEOTIDE SEQUENCE [LARGE SCALE GENOMIC DNA]</scope>
    <source>
        <strain evidence="1 2">RRHST34</strain>
    </source>
</reference>
<evidence type="ECO:0000313" key="1">
    <source>
        <dbReference type="EMBL" id="MBW6529125.1"/>
    </source>
</evidence>
<dbReference type="EMBL" id="JAHXZN010000001">
    <property type="protein sequence ID" value="MBW6529125.1"/>
    <property type="molecule type" value="Genomic_DNA"/>
</dbReference>
<name>A0ABS7BHP2_9SPHN</name>
<evidence type="ECO:0000313" key="2">
    <source>
        <dbReference type="Proteomes" id="UP000759103"/>
    </source>
</evidence>
<sequence length="64" mass="6815">MSARVCTSVPLVAARDGVVIIESSCGRSFNVSAEVAMQMSEHLIRSAARARGQHRMIGDRGEGV</sequence>
<protein>
    <submittedName>
        <fullName evidence="1">Uncharacterized protein</fullName>
    </submittedName>
</protein>
<gene>
    <name evidence="1" type="ORF">KZ820_00075</name>
</gene>
<dbReference type="RefSeq" id="WP_219746724.1">
    <property type="nucleotide sequence ID" value="NZ_JAHXZN010000001.1"/>
</dbReference>
<organism evidence="1 2">
    <name type="scientific">Sphingomonas citri</name>
    <dbReference type="NCBI Taxonomy" id="2862499"/>
    <lineage>
        <taxon>Bacteria</taxon>
        <taxon>Pseudomonadati</taxon>
        <taxon>Pseudomonadota</taxon>
        <taxon>Alphaproteobacteria</taxon>
        <taxon>Sphingomonadales</taxon>
        <taxon>Sphingomonadaceae</taxon>
        <taxon>Sphingomonas</taxon>
    </lineage>
</organism>
<dbReference type="Proteomes" id="UP000759103">
    <property type="component" value="Unassembled WGS sequence"/>
</dbReference>
<keyword evidence="2" id="KW-1185">Reference proteome</keyword>
<comment type="caution">
    <text evidence="1">The sequence shown here is derived from an EMBL/GenBank/DDBJ whole genome shotgun (WGS) entry which is preliminary data.</text>
</comment>
<proteinExistence type="predicted"/>
<accession>A0ABS7BHP2</accession>